<dbReference type="STRING" id="586411.SAMN05216187_10217"/>
<gene>
    <name evidence="1" type="ORF">SAMN05216187_10217</name>
</gene>
<organism evidence="1 2">
    <name type="scientific">Jeotgalicoccus aerolatus</name>
    <dbReference type="NCBI Taxonomy" id="709510"/>
    <lineage>
        <taxon>Bacteria</taxon>
        <taxon>Bacillati</taxon>
        <taxon>Bacillota</taxon>
        <taxon>Bacilli</taxon>
        <taxon>Bacillales</taxon>
        <taxon>Staphylococcaceae</taxon>
        <taxon>Jeotgalicoccus</taxon>
    </lineage>
</organism>
<evidence type="ECO:0000313" key="2">
    <source>
        <dbReference type="Proteomes" id="UP000242700"/>
    </source>
</evidence>
<dbReference type="OrthoDB" id="1114958at2"/>
<name>A0A1G8VVJ7_9STAP</name>
<accession>A0A1G8VVJ7</accession>
<sequence length="507" mass="58527">MAILTAGGIYKDESEHLAGGHFIAALTAQHTYEDVYIHTNFSSEEVRLTSDLKKVLQEHGVNTASAYDVSAPYGLITHDYFTGSSNIYDTFKAKAKYLTTVEKIILTTDIGERDFRCILNFARKNKIDTVIFTCGEYTPRSVHEDEMIYLENSGIPNYQYHINDIKQKLIDRDFISSEIAENRSIPKDKIHKSGKAVLQLLSLAVLLVIIFTVGFKLLETIDSDNSHVEANIDWELEVDHAECQTVEECTELGDQYLSELKEYVDLQDEPHIFFENRSRTTFINYSVKDYELAEREAVNPLPVDEEKNFIRMWDVFSYVFPHQYISDINEFRLFSDGEGNTSAYVSIERDGTVLAMDVRDNMHKATQYRNLIHEFGHIYSLPIEDFDASCQTTDMSCAKDGTIIADHKERFWSHYDETWHDNSDKSRPQLEGFYNNHVTDFFVPYQTTNVKEDYAITFMKFITEKIPSNSSQLRDVKVQSMYEDAALVAMRVDILKSFVQFEKERAT</sequence>
<reference evidence="2" key="1">
    <citation type="submission" date="2016-10" db="EMBL/GenBank/DDBJ databases">
        <authorList>
            <person name="Varghese N."/>
            <person name="Submissions S."/>
        </authorList>
    </citation>
    <scope>NUCLEOTIDE SEQUENCE [LARGE SCALE GENOMIC DNA]</scope>
    <source>
        <strain evidence="2">CGMCC 1.8911</strain>
    </source>
</reference>
<dbReference type="RefSeq" id="WP_092595061.1">
    <property type="nucleotide sequence ID" value="NZ_FNFI01000002.1"/>
</dbReference>
<dbReference type="EMBL" id="FNFI01000002">
    <property type="protein sequence ID" value="SDJ69260.1"/>
    <property type="molecule type" value="Genomic_DNA"/>
</dbReference>
<dbReference type="Proteomes" id="UP000242700">
    <property type="component" value="Unassembled WGS sequence"/>
</dbReference>
<evidence type="ECO:0000313" key="1">
    <source>
        <dbReference type="EMBL" id="SDJ69260.1"/>
    </source>
</evidence>
<protein>
    <submittedName>
        <fullName evidence="1">Uncharacterized protein</fullName>
    </submittedName>
</protein>
<dbReference type="AlphaFoldDB" id="A0A1G8VVJ7"/>
<proteinExistence type="predicted"/>